<organism evidence="3 4">
    <name type="scientific">Candidatus Kinetoplastidibacterium crithidiae TCC036E</name>
    <dbReference type="NCBI Taxonomy" id="1208918"/>
    <lineage>
        <taxon>Bacteria</taxon>
        <taxon>Pseudomonadati</taxon>
        <taxon>Pseudomonadota</taxon>
        <taxon>Betaproteobacteria</taxon>
        <taxon>Candidatus Kinetoplastidibacterium</taxon>
    </lineage>
</organism>
<dbReference type="HOGENOM" id="CLU_170994_0_0_4"/>
<dbReference type="RefSeq" id="WP_015238294.1">
    <property type="nucleotide sequence ID" value="NC_020283.1"/>
</dbReference>
<protein>
    <recommendedName>
        <fullName evidence="2">Probable Fe(2+)-trafficking protein</fullName>
    </recommendedName>
</protein>
<sequence>MSEKIYCIKLKCELEKLDKPPFPGNRGMYIWNNISKNAWEDWLKQQTILINEKRLNLADIKSRKYLKEQMEIFLFNETKE</sequence>
<comment type="function">
    <text evidence="2">Could be a mediator in iron transactions between iron acquisition and iron-requiring processes, such as synthesis and/or repair of Fe-S clusters in biosynthetic enzymes.</text>
</comment>
<dbReference type="Pfam" id="PF04362">
    <property type="entry name" value="Iron_traffic"/>
    <property type="match status" value="1"/>
</dbReference>
<dbReference type="AlphaFoldDB" id="M1M5Q1"/>
<keyword evidence="1 2" id="KW-0408">Iron</keyword>
<dbReference type="SUPFAM" id="SSF111148">
    <property type="entry name" value="YggX-like"/>
    <property type="match status" value="1"/>
</dbReference>
<dbReference type="GO" id="GO:0005506">
    <property type="term" value="F:iron ion binding"/>
    <property type="evidence" value="ECO:0007669"/>
    <property type="project" value="UniProtKB-UniRule"/>
</dbReference>
<evidence type="ECO:0000256" key="2">
    <source>
        <dbReference type="HAMAP-Rule" id="MF_00686"/>
    </source>
</evidence>
<dbReference type="STRING" id="1208918.CDEE_0431"/>
<evidence type="ECO:0000313" key="3">
    <source>
        <dbReference type="EMBL" id="AGF47485.1"/>
    </source>
</evidence>
<evidence type="ECO:0000256" key="1">
    <source>
        <dbReference type="ARBA" id="ARBA00023004"/>
    </source>
</evidence>
<dbReference type="PIRSF" id="PIRSF029827">
    <property type="entry name" value="Fe_traffic_YggX"/>
    <property type="match status" value="1"/>
</dbReference>
<proteinExistence type="inferred from homology"/>
<dbReference type="PANTHER" id="PTHR36965">
    <property type="entry name" value="FE(2+)-TRAFFICKING PROTEIN-RELATED"/>
    <property type="match status" value="1"/>
</dbReference>
<dbReference type="InterPro" id="IPR007457">
    <property type="entry name" value="Fe_traffick_prot_YggX"/>
</dbReference>
<name>M1M5Q1_9PROT</name>
<dbReference type="PANTHER" id="PTHR36965:SF1">
    <property type="entry name" value="FE(2+)-TRAFFICKING PROTEIN-RELATED"/>
    <property type="match status" value="1"/>
</dbReference>
<dbReference type="KEGG" id="kct:CDEE_0431"/>
<evidence type="ECO:0000313" key="4">
    <source>
        <dbReference type="Proteomes" id="UP000011686"/>
    </source>
</evidence>
<dbReference type="Gene3D" id="1.10.3880.10">
    <property type="entry name" value="Fe(II) trafficking protein YggX"/>
    <property type="match status" value="1"/>
</dbReference>
<reference evidence="3 4" key="1">
    <citation type="journal article" date="2013" name="Genome Biol. Evol.">
        <title>Genome evolution and phylogenomic analysis of candidatus kinetoplastibacterium, the betaproteobacterial endosymbionts of strigomonas and angomonas.</title>
        <authorList>
            <person name="Alves J.M."/>
            <person name="Serrano M.G."/>
            <person name="Maia da Silva F."/>
            <person name="Voegtly L.J."/>
            <person name="Matveyev A.V."/>
            <person name="Teixeira M.M."/>
            <person name="Camargo E.P."/>
            <person name="Buck G.A."/>
        </authorList>
    </citation>
    <scope>NUCLEOTIDE SEQUENCE [LARGE SCALE GENOMIC DNA]</scope>
    <source>
        <strain evidence="3 4">TCC036E</strain>
    </source>
</reference>
<gene>
    <name evidence="3" type="ORF">CDEE_0431</name>
</gene>
<dbReference type="InterPro" id="IPR036766">
    <property type="entry name" value="Fe_traffick_prot_YggX_sf"/>
</dbReference>
<dbReference type="NCBIfam" id="NF003817">
    <property type="entry name" value="PRK05408.1"/>
    <property type="match status" value="1"/>
</dbReference>
<dbReference type="PATRIC" id="fig|1208918.3.peg.181"/>
<accession>M1M5Q1</accession>
<keyword evidence="4" id="KW-1185">Reference proteome</keyword>
<dbReference type="eggNOG" id="COG2924">
    <property type="taxonomic scope" value="Bacteria"/>
</dbReference>
<dbReference type="GO" id="GO:0034599">
    <property type="term" value="P:cellular response to oxidative stress"/>
    <property type="evidence" value="ECO:0007669"/>
    <property type="project" value="TreeGrafter"/>
</dbReference>
<comment type="similarity">
    <text evidence="2">Belongs to the Fe(2+)-trafficking protein family.</text>
</comment>
<dbReference type="EMBL" id="CP003804">
    <property type="protein sequence ID" value="AGF47485.1"/>
    <property type="molecule type" value="Genomic_DNA"/>
</dbReference>
<dbReference type="Proteomes" id="UP000011686">
    <property type="component" value="Chromosome"/>
</dbReference>
<dbReference type="GO" id="GO:0005829">
    <property type="term" value="C:cytosol"/>
    <property type="evidence" value="ECO:0007669"/>
    <property type="project" value="TreeGrafter"/>
</dbReference>
<dbReference type="HAMAP" id="MF_00686">
    <property type="entry name" value="Fe_traffic_YggX"/>
    <property type="match status" value="1"/>
</dbReference>